<accession>E4TJS2</accession>
<keyword evidence="4" id="KW-0788">Thiol protease</keyword>
<evidence type="ECO:0000313" key="8">
    <source>
        <dbReference type="EMBL" id="ADR19268.1"/>
    </source>
</evidence>
<dbReference type="PROSITE" id="PS51935">
    <property type="entry name" value="NLPC_P60"/>
    <property type="match status" value="1"/>
</dbReference>
<evidence type="ECO:0000256" key="4">
    <source>
        <dbReference type="ARBA" id="ARBA00022807"/>
    </source>
</evidence>
<dbReference type="PANTHER" id="PTHR47053:SF1">
    <property type="entry name" value="MUREIN DD-ENDOPEPTIDASE MEPH-RELATED"/>
    <property type="match status" value="1"/>
</dbReference>
<feature type="chain" id="PRO_5003189425" evidence="5">
    <location>
        <begin position="19"/>
        <end position="243"/>
    </location>
</feature>
<dbReference type="InterPro" id="IPR007730">
    <property type="entry name" value="SPOR-like_dom"/>
</dbReference>
<dbReference type="HOGENOM" id="CLU_016043_1_5_0"/>
<dbReference type="GO" id="GO:0042834">
    <property type="term" value="F:peptidoglycan binding"/>
    <property type="evidence" value="ECO:0007669"/>
    <property type="project" value="InterPro"/>
</dbReference>
<dbReference type="Pfam" id="PF05036">
    <property type="entry name" value="SPOR"/>
    <property type="match status" value="1"/>
</dbReference>
<evidence type="ECO:0000256" key="2">
    <source>
        <dbReference type="ARBA" id="ARBA00022670"/>
    </source>
</evidence>
<reference evidence="8 9" key="2">
    <citation type="journal article" date="2011" name="Stand. Genomic Sci.">
        <title>Complete genome sequence of Calditerrivibrio nitroreducens type strain (Yu37-1).</title>
        <authorList>
            <person name="Pitluck S."/>
            <person name="Sikorski J."/>
            <person name="Zeytun A."/>
            <person name="Lapidus A."/>
            <person name="Nolan M."/>
            <person name="Lucas S."/>
            <person name="Hammon N."/>
            <person name="Deshpande S."/>
            <person name="Cheng J.F."/>
            <person name="Tapia R."/>
            <person name="Han C."/>
            <person name="Goodwin L."/>
            <person name="Liolios K."/>
            <person name="Pagani I."/>
            <person name="Ivanova N."/>
            <person name="Mavromatis K."/>
            <person name="Pati A."/>
            <person name="Chen A."/>
            <person name="Palaniappan K."/>
            <person name="Hauser L."/>
            <person name="Chang Y.J."/>
            <person name="Jeffries C.D."/>
            <person name="Detter J.C."/>
            <person name="Brambilla E."/>
            <person name="Djao O.D."/>
            <person name="Rohde M."/>
            <person name="Spring S."/>
            <person name="Goker M."/>
            <person name="Woyke T."/>
            <person name="Bristow J."/>
            <person name="Eisen J.A."/>
            <person name="Markowitz V."/>
            <person name="Hugenholtz P."/>
            <person name="Kyrpides N.C."/>
            <person name="Klenk H.P."/>
            <person name="Land M."/>
        </authorList>
    </citation>
    <scope>NUCLEOTIDE SEQUENCE [LARGE SCALE GENOMIC DNA]</scope>
    <source>
        <strain evidence="9">DSM 19672 / NBRC 101217 / Yu37-1</strain>
    </source>
</reference>
<dbReference type="eggNOG" id="COG3087">
    <property type="taxonomic scope" value="Bacteria"/>
</dbReference>
<evidence type="ECO:0000313" key="9">
    <source>
        <dbReference type="Proteomes" id="UP000007039"/>
    </source>
</evidence>
<dbReference type="InterPro" id="IPR038765">
    <property type="entry name" value="Papain-like_cys_pep_sf"/>
</dbReference>
<keyword evidence="9" id="KW-1185">Reference proteome</keyword>
<dbReference type="InterPro" id="IPR036680">
    <property type="entry name" value="SPOR-like_sf"/>
</dbReference>
<evidence type="ECO:0000259" key="7">
    <source>
        <dbReference type="PROSITE" id="PS51935"/>
    </source>
</evidence>
<dbReference type="PANTHER" id="PTHR47053">
    <property type="entry name" value="MUREIN DD-ENDOPEPTIDASE MEPH-RELATED"/>
    <property type="match status" value="1"/>
</dbReference>
<protein>
    <submittedName>
        <fullName evidence="8">NLP/P60 protein</fullName>
    </submittedName>
</protein>
<evidence type="ECO:0000256" key="1">
    <source>
        <dbReference type="ARBA" id="ARBA00007074"/>
    </source>
</evidence>
<dbReference type="Gene3D" id="3.30.70.1070">
    <property type="entry name" value="Sporulation related repeat"/>
    <property type="match status" value="1"/>
</dbReference>
<dbReference type="PROSITE" id="PS51724">
    <property type="entry name" value="SPOR"/>
    <property type="match status" value="1"/>
</dbReference>
<dbReference type="EMBL" id="CP002347">
    <property type="protein sequence ID" value="ADR19268.1"/>
    <property type="molecule type" value="Genomic_DNA"/>
</dbReference>
<dbReference type="Proteomes" id="UP000007039">
    <property type="component" value="Chromosome"/>
</dbReference>
<dbReference type="PROSITE" id="PS51257">
    <property type="entry name" value="PROKAR_LIPOPROTEIN"/>
    <property type="match status" value="1"/>
</dbReference>
<gene>
    <name evidence="8" type="ordered locus">Calni_1360</name>
</gene>
<feature type="domain" description="SPOR" evidence="6">
    <location>
        <begin position="26"/>
        <end position="101"/>
    </location>
</feature>
<dbReference type="RefSeq" id="WP_013451480.1">
    <property type="nucleotide sequence ID" value="NC_014758.1"/>
</dbReference>
<dbReference type="GO" id="GO:0008234">
    <property type="term" value="F:cysteine-type peptidase activity"/>
    <property type="evidence" value="ECO:0007669"/>
    <property type="project" value="UniProtKB-KW"/>
</dbReference>
<dbReference type="eggNOG" id="COG0791">
    <property type="taxonomic scope" value="Bacteria"/>
</dbReference>
<dbReference type="MEROPS" id="C40.006"/>
<comment type="similarity">
    <text evidence="1">Belongs to the peptidase C40 family.</text>
</comment>
<dbReference type="KEGG" id="cni:Calni_1360"/>
<dbReference type="SUPFAM" id="SSF110997">
    <property type="entry name" value="Sporulation related repeat"/>
    <property type="match status" value="1"/>
</dbReference>
<dbReference type="InterPro" id="IPR000064">
    <property type="entry name" value="NLP_P60_dom"/>
</dbReference>
<dbReference type="Pfam" id="PF00877">
    <property type="entry name" value="NLPC_P60"/>
    <property type="match status" value="1"/>
</dbReference>
<evidence type="ECO:0000259" key="6">
    <source>
        <dbReference type="PROSITE" id="PS51724"/>
    </source>
</evidence>
<dbReference type="STRING" id="768670.Calni_1360"/>
<keyword evidence="3" id="KW-0378">Hydrolase</keyword>
<keyword evidence="2" id="KW-0645">Protease</keyword>
<evidence type="ECO:0000256" key="3">
    <source>
        <dbReference type="ARBA" id="ARBA00022801"/>
    </source>
</evidence>
<dbReference type="Gene3D" id="3.90.1720.10">
    <property type="entry name" value="endopeptidase domain like (from Nostoc punctiforme)"/>
    <property type="match status" value="1"/>
</dbReference>
<sequence length="243" mass="27831" precursor="true">MKKIFFLFLFALTFAIFGCSTKGFVQSDRIQYTIQAGAFSDFDNVQRFIDKLSQKGLDPYYYKDGNIYKVRFGNFYTQDAAIYTADKLKEEGIINEYLIVSPDSYKITKNDDDLREKIVNTAFNYLGTPYIKGGNNEDGFDCSGFVQTVFRMNGIDLPRSSPDQYKRGFSVKDDLKRGDLVFFKINGRSISHVGIYIGDGKFIHAPRVGQKVRVESLELPYYKKRYAGAKTYLNDPDFTTASR</sequence>
<dbReference type="SUPFAM" id="SSF54001">
    <property type="entry name" value="Cysteine proteinases"/>
    <property type="match status" value="1"/>
</dbReference>
<organism evidence="8 9">
    <name type="scientific">Calditerrivibrio nitroreducens (strain DSM 19672 / NBRC 101217 / Yu37-1)</name>
    <dbReference type="NCBI Taxonomy" id="768670"/>
    <lineage>
        <taxon>Bacteria</taxon>
        <taxon>Pseudomonadati</taxon>
        <taxon>Deferribacterota</taxon>
        <taxon>Deferribacteres</taxon>
        <taxon>Deferribacterales</taxon>
        <taxon>Calditerrivibrionaceae</taxon>
    </lineage>
</organism>
<dbReference type="GO" id="GO:0006508">
    <property type="term" value="P:proteolysis"/>
    <property type="evidence" value="ECO:0007669"/>
    <property type="project" value="UniProtKB-KW"/>
</dbReference>
<dbReference type="AlphaFoldDB" id="E4TJS2"/>
<reference key="1">
    <citation type="submission" date="2010-11" db="EMBL/GenBank/DDBJ databases">
        <title>The complete genome of chromosome of Calditerrivibrio nitroreducens DSM 19672.</title>
        <authorList>
            <consortium name="US DOE Joint Genome Institute (JGI-PGF)"/>
            <person name="Lucas S."/>
            <person name="Copeland A."/>
            <person name="Lapidus A."/>
            <person name="Bruce D."/>
            <person name="Goodwin L."/>
            <person name="Pitluck S."/>
            <person name="Kyrpides N."/>
            <person name="Mavromatis K."/>
            <person name="Ivanova N."/>
            <person name="Mikhailova N."/>
            <person name="Zeytun A."/>
            <person name="Brettin T."/>
            <person name="Detter J.C."/>
            <person name="Tapia R."/>
            <person name="Han C."/>
            <person name="Land M."/>
            <person name="Hauser L."/>
            <person name="Markowitz V."/>
            <person name="Cheng J.-F."/>
            <person name="Hugenholtz P."/>
            <person name="Woyke T."/>
            <person name="Wu D."/>
            <person name="Spring S."/>
            <person name="Schroeder M."/>
            <person name="Brambilla E."/>
            <person name="Klenk H.-P."/>
            <person name="Eisen J.A."/>
        </authorList>
    </citation>
    <scope>NUCLEOTIDE SEQUENCE [LARGE SCALE GENOMIC DNA]</scope>
    <source>
        <strain>DSM 19672</strain>
    </source>
</reference>
<keyword evidence="5" id="KW-0732">Signal</keyword>
<feature type="signal peptide" evidence="5">
    <location>
        <begin position="1"/>
        <end position="18"/>
    </location>
</feature>
<feature type="domain" description="NlpC/P60" evidence="7">
    <location>
        <begin position="112"/>
        <end position="233"/>
    </location>
</feature>
<proteinExistence type="inferred from homology"/>
<evidence type="ECO:0000256" key="5">
    <source>
        <dbReference type="SAM" id="SignalP"/>
    </source>
</evidence>
<name>E4TJS2_CALNY</name>
<dbReference type="InterPro" id="IPR051202">
    <property type="entry name" value="Peptidase_C40"/>
</dbReference>